<dbReference type="EMBL" id="VTEH01000001">
    <property type="protein sequence ID" value="TYR77422.1"/>
    <property type="molecule type" value="Genomic_DNA"/>
</dbReference>
<organism evidence="2 3">
    <name type="scientific">Rossellomorea vietnamensis</name>
    <dbReference type="NCBI Taxonomy" id="218284"/>
    <lineage>
        <taxon>Bacteria</taxon>
        <taxon>Bacillati</taxon>
        <taxon>Bacillota</taxon>
        <taxon>Bacilli</taxon>
        <taxon>Bacillales</taxon>
        <taxon>Bacillaceae</taxon>
        <taxon>Rossellomorea</taxon>
    </lineage>
</organism>
<accession>A0A5D4KJJ9</accession>
<keyword evidence="2" id="KW-0378">Hydrolase</keyword>
<feature type="domain" description="KANL3/Tex30 alpha/beta hydrolase-like" evidence="1">
    <location>
        <begin position="36"/>
        <end position="211"/>
    </location>
</feature>
<evidence type="ECO:0000313" key="2">
    <source>
        <dbReference type="EMBL" id="TYR77422.1"/>
    </source>
</evidence>
<gene>
    <name evidence="2" type="ORF">FZC79_00970</name>
</gene>
<dbReference type="AlphaFoldDB" id="A0A5D4KJJ9"/>
<dbReference type="InterPro" id="IPR046879">
    <property type="entry name" value="KANL3/Tex30_Abhydrolase"/>
</dbReference>
<dbReference type="Proteomes" id="UP000323317">
    <property type="component" value="Unassembled WGS sequence"/>
</dbReference>
<dbReference type="Pfam" id="PF20408">
    <property type="entry name" value="Abhydrolase_11"/>
    <property type="match status" value="1"/>
</dbReference>
<dbReference type="InterPro" id="IPR029058">
    <property type="entry name" value="AB_hydrolase_fold"/>
</dbReference>
<dbReference type="SUPFAM" id="SSF53474">
    <property type="entry name" value="alpha/beta-Hydrolases"/>
    <property type="match status" value="1"/>
</dbReference>
<dbReference type="RefSeq" id="WP_148945038.1">
    <property type="nucleotide sequence ID" value="NZ_VTEH01000001.1"/>
</dbReference>
<proteinExistence type="predicted"/>
<comment type="caution">
    <text evidence="2">The sequence shown here is derived from an EMBL/GenBank/DDBJ whole genome shotgun (WGS) entry which is preliminary data.</text>
</comment>
<evidence type="ECO:0000259" key="1">
    <source>
        <dbReference type="Pfam" id="PF20408"/>
    </source>
</evidence>
<name>A0A5D4KJJ9_9BACI</name>
<sequence length="214" mass="24199">MFKVYTNALEGYKGMEVPYSIVGKSEGCKDIAIILPGAGYTVQSPLLHFSTSVFLNKSFEVLQINYRYNDNSYDDFSMEEISEAIKVDVNTVIDEVFYHNSYENIYLIGKSLGTIAMGGVLNREEFSNAKAIWLTPLIQREDVLESLLGSKNKGLLFIGDQDPYFTSERFEEASKSPNLTAILIPEVNHILEYNEKTLDSIDVLKRIVANIDHF</sequence>
<evidence type="ECO:0000313" key="3">
    <source>
        <dbReference type="Proteomes" id="UP000323317"/>
    </source>
</evidence>
<dbReference type="Gene3D" id="3.40.50.1820">
    <property type="entry name" value="alpha/beta hydrolase"/>
    <property type="match status" value="1"/>
</dbReference>
<protein>
    <submittedName>
        <fullName evidence="2">Alpha/beta hydrolase</fullName>
    </submittedName>
</protein>
<reference evidence="2 3" key="1">
    <citation type="submission" date="2019-08" db="EMBL/GenBank/DDBJ databases">
        <title>Bacillus genomes from the desert of Cuatro Cienegas, Coahuila.</title>
        <authorList>
            <person name="Olmedo-Alvarez G."/>
        </authorList>
    </citation>
    <scope>NUCLEOTIDE SEQUENCE [LARGE SCALE GENOMIC DNA]</scope>
    <source>
        <strain evidence="2 3">CH40_1T</strain>
    </source>
</reference>
<dbReference type="GO" id="GO:0016787">
    <property type="term" value="F:hydrolase activity"/>
    <property type="evidence" value="ECO:0007669"/>
    <property type="project" value="UniProtKB-KW"/>
</dbReference>